<accession>K2BB68</accession>
<dbReference type="InterPro" id="IPR001708">
    <property type="entry name" value="YidC/ALB3/OXA1/COX18"/>
</dbReference>
<keyword evidence="4 9" id="KW-0812">Transmembrane</keyword>
<evidence type="ECO:0000256" key="2">
    <source>
        <dbReference type="ARBA" id="ARBA00022448"/>
    </source>
</evidence>
<dbReference type="NCBIfam" id="TIGR03592">
    <property type="entry name" value="yidC_oxa1_cterm"/>
    <property type="match status" value="1"/>
</dbReference>
<evidence type="ECO:0000256" key="10">
    <source>
        <dbReference type="SAM" id="Phobius"/>
    </source>
</evidence>
<feature type="domain" description="Membrane insertase YidC/Oxa/ALB C-terminal" evidence="11">
    <location>
        <begin position="171"/>
        <end position="393"/>
    </location>
</feature>
<feature type="transmembrane region" description="Helical" evidence="10">
    <location>
        <begin position="169"/>
        <end position="188"/>
    </location>
</feature>
<name>K2BB68_9BACT</name>
<evidence type="ECO:0000259" key="11">
    <source>
        <dbReference type="Pfam" id="PF02096"/>
    </source>
</evidence>
<evidence type="ECO:0000256" key="6">
    <source>
        <dbReference type="ARBA" id="ARBA00022989"/>
    </source>
</evidence>
<dbReference type="GO" id="GO:0032977">
    <property type="term" value="F:membrane insertase activity"/>
    <property type="evidence" value="ECO:0007669"/>
    <property type="project" value="InterPro"/>
</dbReference>
<comment type="subcellular location">
    <subcellularLocation>
        <location evidence="1">Cell membrane</location>
        <topology evidence="1">Multi-pass membrane protein</topology>
    </subcellularLocation>
    <subcellularLocation>
        <location evidence="9">Membrane</location>
        <topology evidence="9">Multi-pass membrane protein</topology>
    </subcellularLocation>
</comment>
<protein>
    <recommendedName>
        <fullName evidence="11">Membrane insertase YidC/Oxa/ALB C-terminal domain-containing protein</fullName>
    </recommendedName>
</protein>
<dbReference type="PANTHER" id="PTHR12428:SF65">
    <property type="entry name" value="CYTOCHROME C OXIDASE ASSEMBLY PROTEIN COX18, MITOCHONDRIAL"/>
    <property type="match status" value="1"/>
</dbReference>
<feature type="transmembrane region" description="Helical" evidence="10">
    <location>
        <begin position="294"/>
        <end position="312"/>
    </location>
</feature>
<feature type="transmembrane region" description="Helical" evidence="10">
    <location>
        <begin position="145"/>
        <end position="163"/>
    </location>
</feature>
<evidence type="ECO:0000313" key="12">
    <source>
        <dbReference type="EMBL" id="EKD66003.1"/>
    </source>
</evidence>
<evidence type="ECO:0000256" key="8">
    <source>
        <dbReference type="ARBA" id="ARBA00023186"/>
    </source>
</evidence>
<evidence type="ECO:0000256" key="1">
    <source>
        <dbReference type="ARBA" id="ARBA00004651"/>
    </source>
</evidence>
<dbReference type="InterPro" id="IPR047196">
    <property type="entry name" value="YidC_ALB_C"/>
</dbReference>
<dbReference type="Pfam" id="PF02096">
    <property type="entry name" value="60KD_IMP"/>
    <property type="match status" value="1"/>
</dbReference>
<evidence type="ECO:0000256" key="9">
    <source>
        <dbReference type="RuleBase" id="RU003945"/>
    </source>
</evidence>
<feature type="transmembrane region" description="Helical" evidence="10">
    <location>
        <begin position="239"/>
        <end position="267"/>
    </location>
</feature>
<sequence length="397" mass="46179">MKNEKILNFLIAFLLTLIVFNLFFPAGKKQEEVATSGITLKVLSKDYTVPNLPVLELTNSNSGEINFNTCKDFSIFKDSAKIGENIPKDFCVDVNIKPNAKYSFNFNPISKLFSVPGDYSFKLNTWNNEYTTSFTESEKWFFNNLFSNLFYAPVYNLFVFLISNLPDHNLGFAIIIVTLIIRLIILVPQHHILVNSKKMQTIQPKIKEIQKKYKWDQAKIWMELLELYKKEKVNPVGSCLPLLLQFPLLIVLYWVISGITSISNYYYLYSPLSNFDISKINSNFFWLNLIAQEWKSGIILAIIIWLAQFLQIKSSLTFHKKTKTKQWEIITKDEMVDEPVSEFMPDPNVMNAFMLWWMPAMLAVTSYFMPSGVGIYWLIWTLFTLAQQIVVNKMTKK</sequence>
<evidence type="ECO:0000256" key="5">
    <source>
        <dbReference type="ARBA" id="ARBA00022927"/>
    </source>
</evidence>
<dbReference type="InterPro" id="IPR028055">
    <property type="entry name" value="YidC/Oxa/ALB_C"/>
</dbReference>
<comment type="caution">
    <text evidence="12">The sequence shown here is derived from an EMBL/GenBank/DDBJ whole genome shotgun (WGS) entry which is preliminary data.</text>
</comment>
<dbReference type="AlphaFoldDB" id="K2BB68"/>
<proteinExistence type="inferred from homology"/>
<evidence type="ECO:0000256" key="4">
    <source>
        <dbReference type="ARBA" id="ARBA00022692"/>
    </source>
</evidence>
<dbReference type="EMBL" id="AMFJ01021654">
    <property type="protein sequence ID" value="EKD66003.1"/>
    <property type="molecule type" value="Genomic_DNA"/>
</dbReference>
<feature type="transmembrane region" description="Helical" evidence="10">
    <location>
        <begin position="6"/>
        <end position="24"/>
    </location>
</feature>
<organism evidence="12">
    <name type="scientific">uncultured bacterium</name>
    <name type="common">gcode 4</name>
    <dbReference type="NCBI Taxonomy" id="1234023"/>
    <lineage>
        <taxon>Bacteria</taxon>
        <taxon>environmental samples</taxon>
    </lineage>
</organism>
<dbReference type="CDD" id="cd20070">
    <property type="entry name" value="5TM_YidC_Alb3"/>
    <property type="match status" value="1"/>
</dbReference>
<comment type="similarity">
    <text evidence="9">Belongs to the OXA1/ALB3/YidC family.</text>
</comment>
<dbReference type="GO" id="GO:0015031">
    <property type="term" value="P:protein transport"/>
    <property type="evidence" value="ECO:0007669"/>
    <property type="project" value="UniProtKB-KW"/>
</dbReference>
<keyword evidence="8" id="KW-0143">Chaperone</keyword>
<keyword evidence="3" id="KW-1003">Cell membrane</keyword>
<dbReference type="GO" id="GO:0005886">
    <property type="term" value="C:plasma membrane"/>
    <property type="evidence" value="ECO:0007669"/>
    <property type="project" value="UniProtKB-SubCell"/>
</dbReference>
<keyword evidence="2" id="KW-0813">Transport</keyword>
<gene>
    <name evidence="12" type="ORF">ACD_49C00068G0008</name>
</gene>
<reference evidence="12" key="1">
    <citation type="journal article" date="2012" name="Science">
        <title>Fermentation, hydrogen, and sulfur metabolism in multiple uncultivated bacterial phyla.</title>
        <authorList>
            <person name="Wrighton K.C."/>
            <person name="Thomas B.C."/>
            <person name="Sharon I."/>
            <person name="Miller C.S."/>
            <person name="Castelle C.J."/>
            <person name="VerBerkmoes N.C."/>
            <person name="Wilkins M.J."/>
            <person name="Hettich R.L."/>
            <person name="Lipton M.S."/>
            <person name="Williams K.H."/>
            <person name="Long P.E."/>
            <person name="Banfield J.F."/>
        </authorList>
    </citation>
    <scope>NUCLEOTIDE SEQUENCE [LARGE SCALE GENOMIC DNA]</scope>
</reference>
<dbReference type="PANTHER" id="PTHR12428">
    <property type="entry name" value="OXA1"/>
    <property type="match status" value="1"/>
</dbReference>
<evidence type="ECO:0000256" key="7">
    <source>
        <dbReference type="ARBA" id="ARBA00023136"/>
    </source>
</evidence>
<keyword evidence="6 10" id="KW-1133">Transmembrane helix</keyword>
<keyword evidence="5" id="KW-0653">Protein transport</keyword>
<dbReference type="GO" id="GO:0051205">
    <property type="term" value="P:protein insertion into membrane"/>
    <property type="evidence" value="ECO:0007669"/>
    <property type="project" value="TreeGrafter"/>
</dbReference>
<keyword evidence="7 10" id="KW-0472">Membrane</keyword>
<evidence type="ECO:0000256" key="3">
    <source>
        <dbReference type="ARBA" id="ARBA00022475"/>
    </source>
</evidence>